<dbReference type="EMBL" id="LT598486">
    <property type="protein sequence ID" value="SCW03418.1"/>
    <property type="molecule type" value="Genomic_DNA"/>
</dbReference>
<dbReference type="SUPFAM" id="SSF48168">
    <property type="entry name" value="R1 subunit of ribonucleotide reductase, N-terminal domain"/>
    <property type="match status" value="1"/>
</dbReference>
<protein>
    <recommendedName>
        <fullName evidence="2 10">Ribonucleoside-diphosphate reductase</fullName>
        <ecNumber evidence="2 10">1.17.4.1</ecNumber>
    </recommendedName>
</protein>
<feature type="domain" description="ATP-cone" evidence="11">
    <location>
        <begin position="4"/>
        <end position="95"/>
    </location>
</feature>
<evidence type="ECO:0000256" key="7">
    <source>
        <dbReference type="ARBA" id="ARBA00023116"/>
    </source>
</evidence>
<dbReference type="PANTHER" id="PTHR11573:SF28">
    <property type="entry name" value="RIBONUCLEOSIDE-DIPHOSPHATE REDUCTASE"/>
    <property type="match status" value="1"/>
</dbReference>
<dbReference type="GO" id="GO:0009263">
    <property type="term" value="P:deoxyribonucleotide biosynthetic process"/>
    <property type="evidence" value="ECO:0007669"/>
    <property type="project" value="UniProtKB-KW"/>
</dbReference>
<dbReference type="GO" id="GO:0004748">
    <property type="term" value="F:ribonucleoside-diphosphate reductase activity, thioredoxin disulfide as acceptor"/>
    <property type="evidence" value="ECO:0007669"/>
    <property type="project" value="UniProtKB-EC"/>
</dbReference>
<reference evidence="12 13" key="1">
    <citation type="submission" date="2016-03" db="EMBL/GenBank/DDBJ databases">
        <authorList>
            <person name="Devillers H."/>
        </authorList>
    </citation>
    <scope>NUCLEOTIDE SEQUENCE [LARGE SCALE GENOMIC DNA]</scope>
    <source>
        <strain evidence="12">CBS 6772</strain>
    </source>
</reference>
<evidence type="ECO:0000256" key="10">
    <source>
        <dbReference type="RuleBase" id="RU003410"/>
    </source>
</evidence>
<dbReference type="STRING" id="4955.A0A1G4MHP5"/>
<evidence type="ECO:0000256" key="2">
    <source>
        <dbReference type="ARBA" id="ARBA00012274"/>
    </source>
</evidence>
<gene>
    <name evidence="12" type="ORF">LAFE_0G09978G</name>
</gene>
<name>A0A1G4MHP5_LACFM</name>
<dbReference type="Pfam" id="PF02867">
    <property type="entry name" value="Ribonuc_red_lgC"/>
    <property type="match status" value="1"/>
</dbReference>
<keyword evidence="13" id="KW-1185">Reference proteome</keyword>
<evidence type="ECO:0000313" key="12">
    <source>
        <dbReference type="EMBL" id="SCW03418.1"/>
    </source>
</evidence>
<dbReference type="InterPro" id="IPR008926">
    <property type="entry name" value="RNR_R1-su_N"/>
</dbReference>
<keyword evidence="5 9" id="KW-0067">ATP-binding</keyword>
<organism evidence="12 13">
    <name type="scientific">Lachancea fermentati</name>
    <name type="common">Zygosaccharomyces fermentati</name>
    <dbReference type="NCBI Taxonomy" id="4955"/>
    <lineage>
        <taxon>Eukaryota</taxon>
        <taxon>Fungi</taxon>
        <taxon>Dikarya</taxon>
        <taxon>Ascomycota</taxon>
        <taxon>Saccharomycotina</taxon>
        <taxon>Saccharomycetes</taxon>
        <taxon>Saccharomycetales</taxon>
        <taxon>Saccharomycetaceae</taxon>
        <taxon>Lachancea</taxon>
    </lineage>
</organism>
<dbReference type="CDD" id="cd01679">
    <property type="entry name" value="RNR_I"/>
    <property type="match status" value="1"/>
</dbReference>
<dbReference type="NCBIfam" id="TIGR02506">
    <property type="entry name" value="NrdE_NrdA"/>
    <property type="match status" value="1"/>
</dbReference>
<evidence type="ECO:0000256" key="3">
    <source>
        <dbReference type="ARBA" id="ARBA00022533"/>
    </source>
</evidence>
<sequence length="868" mass="98058">MTKITILDDDESTEEFQAAKLEKALRTLSYGLDLQNCDISEAVTKISNGVPSTVRKSELINFIGETLAVLVTIHPDFSILAARVEIKLLHKKLEGISFTSNLGILRNLKVNEASVSSHSKRRKLQEKQFTKSLISNDFYAMALKHRDVLDNAIKYDRDFDFTYFGWKTLCKSYLIKRDNKNVHETPQFLFMRVALAIHGPNGSVDDVLETYDLMSRKFFIHASPTLFNAGTVNQYLSSCFLLGMLEDSIDGIYRTLHKTAMISKASGGVGIHVSNIRGSGAFISGSNGTSNGLVPMLRVFNNTARYVDQGGNKRPGAFCIYLEPWHCDIFDFLQLRKNHGKEELRARDLFYALWIPDLFMKRVENNEDWSLFSPDEAPGLQDCYGEEFERLYESYEQKLIPVKTVKAQELWSEILQSQVETGGPFMLYKDSCNKKSNQKNLGTIKSSNLCCEIVQYSSPDEIAVCNLASVALPSFVKIEGTVAKFDFKMLHHVVKLVTRNLDLVIDICDYPVEEAEYSNMRNRPLAIGVQGLADLFMILKIPFESIEASILNKQIFETIYHAAIEQSLESAKKRGCYKTFQDSPISKGQFQFDLWGLGSDNYKFLYNDWDEKRVDIVKNGIRNSLLVGPMPTASTSQILGFTESFEPLTSNIYTRRVLSGEFMIVNHYMVRDFCKLGIWNEKLKNRIISENGSIQHIDGIPKSLKDIYKTVWEIPQRKLIDLAAERSPFIDQSQSINLFLKQPTMGKLTSMHFYGWKKGLKTGMYYLRTQAASSAIRFTINEENTLQGGVEIVKDLNCVFPKLSGSYLSSSNKSVLLGDKKEDETTSLSVAEQKTAVLDQDDIYGIHDSTPLSCTIVDGEAHCESCSG</sequence>
<dbReference type="InterPro" id="IPR013509">
    <property type="entry name" value="RNR_lsu_N"/>
</dbReference>
<comment type="catalytic activity">
    <reaction evidence="10">
        <text>a 2'-deoxyribonucleoside 5'-diphosphate + [thioredoxin]-disulfide + H2O = a ribonucleoside 5'-diphosphate + [thioredoxin]-dithiol</text>
        <dbReference type="Rhea" id="RHEA:23252"/>
        <dbReference type="Rhea" id="RHEA-COMP:10698"/>
        <dbReference type="Rhea" id="RHEA-COMP:10700"/>
        <dbReference type="ChEBI" id="CHEBI:15377"/>
        <dbReference type="ChEBI" id="CHEBI:29950"/>
        <dbReference type="ChEBI" id="CHEBI:50058"/>
        <dbReference type="ChEBI" id="CHEBI:57930"/>
        <dbReference type="ChEBI" id="CHEBI:73316"/>
        <dbReference type="EC" id="1.17.4.1"/>
    </reaction>
</comment>
<dbReference type="InterPro" id="IPR039718">
    <property type="entry name" value="Rrm1"/>
</dbReference>
<keyword evidence="6 10" id="KW-0560">Oxidoreductase</keyword>
<dbReference type="PRINTS" id="PR01183">
    <property type="entry name" value="RIBORDTASEM1"/>
</dbReference>
<dbReference type="Pfam" id="PF00317">
    <property type="entry name" value="Ribonuc_red_lgN"/>
    <property type="match status" value="1"/>
</dbReference>
<dbReference type="EC" id="1.17.4.1" evidence="2 10"/>
<evidence type="ECO:0000259" key="11">
    <source>
        <dbReference type="PROSITE" id="PS51161"/>
    </source>
</evidence>
<evidence type="ECO:0000256" key="6">
    <source>
        <dbReference type="ARBA" id="ARBA00023002"/>
    </source>
</evidence>
<keyword evidence="3" id="KW-0021">Allosteric enzyme</keyword>
<dbReference type="OrthoDB" id="3000483at2759"/>
<evidence type="ECO:0000256" key="5">
    <source>
        <dbReference type="ARBA" id="ARBA00022840"/>
    </source>
</evidence>
<accession>A0A1G4MHP5</accession>
<evidence type="ECO:0000256" key="1">
    <source>
        <dbReference type="ARBA" id="ARBA00010406"/>
    </source>
</evidence>
<evidence type="ECO:0000256" key="8">
    <source>
        <dbReference type="ARBA" id="ARBA00024942"/>
    </source>
</evidence>
<dbReference type="AlphaFoldDB" id="A0A1G4MHP5"/>
<dbReference type="Gene3D" id="3.20.70.20">
    <property type="match status" value="1"/>
</dbReference>
<dbReference type="PANTHER" id="PTHR11573">
    <property type="entry name" value="RIBONUCLEOSIDE-DIPHOSPHATE REDUCTASE LARGE CHAIN"/>
    <property type="match status" value="1"/>
</dbReference>
<dbReference type="OMA" id="FNVHCIR"/>
<evidence type="ECO:0000313" key="13">
    <source>
        <dbReference type="Proteomes" id="UP000190831"/>
    </source>
</evidence>
<comment type="function">
    <text evidence="8 10">Provides the precursors necessary for DNA synthesis. Catalyzes the biosynthesis of deoxyribonucleotides from the corresponding ribonucleotides.</text>
</comment>
<dbReference type="PROSITE" id="PS51161">
    <property type="entry name" value="ATP_CONE"/>
    <property type="match status" value="1"/>
</dbReference>
<evidence type="ECO:0000256" key="4">
    <source>
        <dbReference type="ARBA" id="ARBA00022741"/>
    </source>
</evidence>
<dbReference type="InterPro" id="IPR005144">
    <property type="entry name" value="ATP-cone_dom"/>
</dbReference>
<proteinExistence type="inferred from homology"/>
<dbReference type="InterPro" id="IPR000788">
    <property type="entry name" value="RNR_lg_C"/>
</dbReference>
<comment type="similarity">
    <text evidence="1 10">Belongs to the ribonucleoside diphosphate reductase large chain family.</text>
</comment>
<evidence type="ECO:0000256" key="9">
    <source>
        <dbReference type="PROSITE-ProRule" id="PRU00492"/>
    </source>
</evidence>
<dbReference type="GO" id="GO:0005971">
    <property type="term" value="C:ribonucleoside-diphosphate reductase complex"/>
    <property type="evidence" value="ECO:0007669"/>
    <property type="project" value="TreeGrafter"/>
</dbReference>
<dbReference type="GO" id="GO:0005524">
    <property type="term" value="F:ATP binding"/>
    <property type="evidence" value="ECO:0007669"/>
    <property type="project" value="UniProtKB-UniRule"/>
</dbReference>
<keyword evidence="7 10" id="KW-0215">Deoxyribonucleotide synthesis</keyword>
<dbReference type="Proteomes" id="UP000190831">
    <property type="component" value="Chromosome G"/>
</dbReference>
<dbReference type="SUPFAM" id="SSF51998">
    <property type="entry name" value="PFL-like glycyl radical enzymes"/>
    <property type="match status" value="1"/>
</dbReference>
<dbReference type="UniPathway" id="UPA00326"/>
<dbReference type="InterPro" id="IPR013346">
    <property type="entry name" value="NrdE_NrdA_C"/>
</dbReference>
<keyword evidence="4 9" id="KW-0547">Nucleotide-binding</keyword>